<evidence type="ECO:0000256" key="2">
    <source>
        <dbReference type="SAM" id="Phobius"/>
    </source>
</evidence>
<dbReference type="AlphaFoldDB" id="L0DGU9"/>
<evidence type="ECO:0000313" key="3">
    <source>
        <dbReference type="EMBL" id="AGA28609.1"/>
    </source>
</evidence>
<proteinExistence type="predicted"/>
<sequence length="102" mass="11140">MEDLTILFVIGAAGIALFGGFGSWVASQKGRQPVEGMMLGAVFGPLGVLIEALLPQGPGRNRPSKSSRSDFWSQPPEPTWLKEIDPTADSTENWLKELEKKR</sequence>
<gene>
    <name evidence="3" type="ordered locus">Sinac_4419</name>
</gene>
<feature type="transmembrane region" description="Helical" evidence="2">
    <location>
        <begin position="6"/>
        <end position="25"/>
    </location>
</feature>
<dbReference type="Proteomes" id="UP000010798">
    <property type="component" value="Chromosome"/>
</dbReference>
<keyword evidence="2" id="KW-0812">Transmembrane</keyword>
<dbReference type="EMBL" id="CP003364">
    <property type="protein sequence ID" value="AGA28609.1"/>
    <property type="molecule type" value="Genomic_DNA"/>
</dbReference>
<name>L0DGU9_SINAD</name>
<protein>
    <submittedName>
        <fullName evidence="3">Uncharacterized protein</fullName>
    </submittedName>
</protein>
<feature type="transmembrane region" description="Helical" evidence="2">
    <location>
        <begin position="37"/>
        <end position="54"/>
    </location>
</feature>
<feature type="region of interest" description="Disordered" evidence="1">
    <location>
        <begin position="57"/>
        <end position="86"/>
    </location>
</feature>
<evidence type="ECO:0000313" key="4">
    <source>
        <dbReference type="Proteomes" id="UP000010798"/>
    </source>
</evidence>
<reference evidence="3 4" key="1">
    <citation type="submission" date="2012-02" db="EMBL/GenBank/DDBJ databases">
        <title>Complete sequence of chromosome of Singulisphaera acidiphila DSM 18658.</title>
        <authorList>
            <consortium name="US DOE Joint Genome Institute (JGI-PGF)"/>
            <person name="Lucas S."/>
            <person name="Copeland A."/>
            <person name="Lapidus A."/>
            <person name="Glavina del Rio T."/>
            <person name="Dalin E."/>
            <person name="Tice H."/>
            <person name="Bruce D."/>
            <person name="Goodwin L."/>
            <person name="Pitluck S."/>
            <person name="Peters L."/>
            <person name="Ovchinnikova G."/>
            <person name="Chertkov O."/>
            <person name="Kyrpides N."/>
            <person name="Mavromatis K."/>
            <person name="Ivanova N."/>
            <person name="Brettin T."/>
            <person name="Detter J.C."/>
            <person name="Han C."/>
            <person name="Larimer F."/>
            <person name="Land M."/>
            <person name="Hauser L."/>
            <person name="Markowitz V."/>
            <person name="Cheng J.-F."/>
            <person name="Hugenholtz P."/>
            <person name="Woyke T."/>
            <person name="Wu D."/>
            <person name="Tindall B."/>
            <person name="Pomrenke H."/>
            <person name="Brambilla E."/>
            <person name="Klenk H.-P."/>
            <person name="Eisen J.A."/>
        </authorList>
    </citation>
    <scope>NUCLEOTIDE SEQUENCE [LARGE SCALE GENOMIC DNA]</scope>
    <source>
        <strain evidence="4">ATCC BAA-1392 / DSM 18658 / VKM B-2454 / MOB10</strain>
    </source>
</reference>
<keyword evidence="2" id="KW-1133">Transmembrane helix</keyword>
<dbReference type="RefSeq" id="WP_015247727.1">
    <property type="nucleotide sequence ID" value="NC_019892.1"/>
</dbReference>
<keyword evidence="2" id="KW-0472">Membrane</keyword>
<dbReference type="KEGG" id="saci:Sinac_4419"/>
<accession>L0DGU9</accession>
<dbReference type="HOGENOM" id="CLU_2275571_0_0_0"/>
<evidence type="ECO:0000256" key="1">
    <source>
        <dbReference type="SAM" id="MobiDB-lite"/>
    </source>
</evidence>
<keyword evidence="4" id="KW-1185">Reference proteome</keyword>
<organism evidence="3 4">
    <name type="scientific">Singulisphaera acidiphila (strain ATCC BAA-1392 / DSM 18658 / VKM B-2454 / MOB10)</name>
    <dbReference type="NCBI Taxonomy" id="886293"/>
    <lineage>
        <taxon>Bacteria</taxon>
        <taxon>Pseudomonadati</taxon>
        <taxon>Planctomycetota</taxon>
        <taxon>Planctomycetia</taxon>
        <taxon>Isosphaerales</taxon>
        <taxon>Isosphaeraceae</taxon>
        <taxon>Singulisphaera</taxon>
    </lineage>
</organism>